<evidence type="ECO:0000313" key="2">
    <source>
        <dbReference type="EMBL" id="BAI39770.1"/>
    </source>
</evidence>
<feature type="compositionally biased region" description="Low complexity" evidence="1">
    <location>
        <begin position="11"/>
        <end position="20"/>
    </location>
</feature>
<feature type="region of interest" description="Disordered" evidence="1">
    <location>
        <begin position="66"/>
        <end position="95"/>
    </location>
</feature>
<proteinExistence type="predicted"/>
<reference evidence="2" key="1">
    <citation type="journal article" date="2009" name="Plant J.">
        <title>Comparative analysis of complete orthologous centromeres from two subspecies of rice reveals rapid variation of centromere organization and structure.</title>
        <authorList>
            <person name="Wu J."/>
            <person name="Fujisawa M."/>
            <person name="Tian Z."/>
            <person name="Yamagata H."/>
            <person name="Kamiya K."/>
            <person name="Shibata M."/>
            <person name="Hosokawa S."/>
            <person name="Ito Y."/>
            <person name="Hamada M."/>
            <person name="Katagiri S."/>
            <person name="Kurita K."/>
            <person name="Yamamoto M."/>
            <person name="Kikuta A."/>
            <person name="Machita K."/>
            <person name="Karasawa W."/>
            <person name="Kanamori H."/>
            <person name="Namiki N."/>
            <person name="Mizuno H."/>
            <person name="Ma J."/>
            <person name="Sasaki T."/>
            <person name="Matsumoto T."/>
        </authorList>
    </citation>
    <scope>NUCLEOTIDE SEQUENCE</scope>
</reference>
<evidence type="ECO:0000256" key="1">
    <source>
        <dbReference type="SAM" id="MobiDB-lite"/>
    </source>
</evidence>
<feature type="region of interest" description="Disordered" evidence="1">
    <location>
        <begin position="1"/>
        <end position="35"/>
    </location>
</feature>
<accession>C8TF48</accession>
<evidence type="ECO:0000313" key="3">
    <source>
        <dbReference type="EMBL" id="BAI39983.1"/>
    </source>
</evidence>
<dbReference type="AlphaFoldDB" id="C8TF48"/>
<protein>
    <submittedName>
        <fullName evidence="2">Uncharacterized protein K0081B11.9</fullName>
    </submittedName>
    <submittedName>
        <fullName evidence="3">Uncharacterized protein K0486F02.37</fullName>
    </submittedName>
</protein>
<feature type="compositionally biased region" description="Polar residues" evidence="1">
    <location>
        <begin position="80"/>
        <end position="95"/>
    </location>
</feature>
<dbReference type="EMBL" id="AP009094">
    <property type="protein sequence ID" value="BAI39983.1"/>
    <property type="molecule type" value="Genomic_DNA"/>
</dbReference>
<gene>
    <name evidence="2" type="primary">K0081B11.9</name>
    <name evidence="3" type="synonym">K0486F02.37</name>
</gene>
<organism evidence="2">
    <name type="scientific">Oryza sativa subsp. indica</name>
    <name type="common">Rice</name>
    <dbReference type="NCBI Taxonomy" id="39946"/>
    <lineage>
        <taxon>Eukaryota</taxon>
        <taxon>Viridiplantae</taxon>
        <taxon>Streptophyta</taxon>
        <taxon>Embryophyta</taxon>
        <taxon>Tracheophyta</taxon>
        <taxon>Spermatophyta</taxon>
        <taxon>Magnoliopsida</taxon>
        <taxon>Liliopsida</taxon>
        <taxon>Poales</taxon>
        <taxon>Poaceae</taxon>
        <taxon>BOP clade</taxon>
        <taxon>Oryzoideae</taxon>
        <taxon>Oryzeae</taxon>
        <taxon>Oryzinae</taxon>
        <taxon>Oryza</taxon>
        <taxon>Oryza sativa</taxon>
    </lineage>
</organism>
<dbReference type="EMBL" id="AP009084">
    <property type="protein sequence ID" value="BAI39770.1"/>
    <property type="molecule type" value="Genomic_DNA"/>
</dbReference>
<sequence length="149" mass="15666">MPPAVNLAANRAPTAHQPAARRPPRAARRAPAAVDPAARRAPAAVDLAANRAPAAVELVGVESEGDGLMGGRERAKTQLHPRSTNLWSSSANSAPKNGGSGLFGIAPAPGMISFLVCWKLDILLQRAFVLPIGKKLERIAVEHLFQESD</sequence>
<name>C8TF48_ORYSI</name>